<proteinExistence type="predicted"/>
<gene>
    <name evidence="1" type="ORF">FIBSPDRAFT_955276</name>
</gene>
<keyword evidence="2" id="KW-1185">Reference proteome</keyword>
<reference evidence="1 2" key="1">
    <citation type="journal article" date="2016" name="Mol. Biol. Evol.">
        <title>Comparative Genomics of Early-Diverging Mushroom-Forming Fungi Provides Insights into the Origins of Lignocellulose Decay Capabilities.</title>
        <authorList>
            <person name="Nagy L.G."/>
            <person name="Riley R."/>
            <person name="Tritt A."/>
            <person name="Adam C."/>
            <person name="Daum C."/>
            <person name="Floudas D."/>
            <person name="Sun H."/>
            <person name="Yadav J.S."/>
            <person name="Pangilinan J."/>
            <person name="Larsson K.H."/>
            <person name="Matsuura K."/>
            <person name="Barry K."/>
            <person name="Labutti K."/>
            <person name="Kuo R."/>
            <person name="Ohm R.A."/>
            <person name="Bhattacharya S.S."/>
            <person name="Shirouzu T."/>
            <person name="Yoshinaga Y."/>
            <person name="Martin F.M."/>
            <person name="Grigoriev I.V."/>
            <person name="Hibbett D.S."/>
        </authorList>
    </citation>
    <scope>NUCLEOTIDE SEQUENCE [LARGE SCALE GENOMIC DNA]</scope>
    <source>
        <strain evidence="1 2">CBS 109695</strain>
    </source>
</reference>
<sequence length="102" mass="10437">MLVTAPATLSALSFTVKECGLTWSDHCAVALSLAIPVPAAAPAIPAASAVVEDHTPNLALPPSRLDVLLKATLESCLSVAEVSGISADTFQSTHALYAKLLL</sequence>
<dbReference type="Proteomes" id="UP000076532">
    <property type="component" value="Unassembled WGS sequence"/>
</dbReference>
<dbReference type="EMBL" id="KV417562">
    <property type="protein sequence ID" value="KZP19613.1"/>
    <property type="molecule type" value="Genomic_DNA"/>
</dbReference>
<accession>A0A166IAG4</accession>
<organism evidence="1 2">
    <name type="scientific">Athelia psychrophila</name>
    <dbReference type="NCBI Taxonomy" id="1759441"/>
    <lineage>
        <taxon>Eukaryota</taxon>
        <taxon>Fungi</taxon>
        <taxon>Dikarya</taxon>
        <taxon>Basidiomycota</taxon>
        <taxon>Agaricomycotina</taxon>
        <taxon>Agaricomycetes</taxon>
        <taxon>Agaricomycetidae</taxon>
        <taxon>Atheliales</taxon>
        <taxon>Atheliaceae</taxon>
        <taxon>Athelia</taxon>
    </lineage>
</organism>
<dbReference type="AlphaFoldDB" id="A0A166IAG4"/>
<evidence type="ECO:0000313" key="2">
    <source>
        <dbReference type="Proteomes" id="UP000076532"/>
    </source>
</evidence>
<protein>
    <submittedName>
        <fullName evidence="1">Uncharacterized protein</fullName>
    </submittedName>
</protein>
<name>A0A166IAG4_9AGAM</name>
<evidence type="ECO:0000313" key="1">
    <source>
        <dbReference type="EMBL" id="KZP19613.1"/>
    </source>
</evidence>